<feature type="domain" description="CHK kinase-like" evidence="1">
    <location>
        <begin position="315"/>
        <end position="507"/>
    </location>
</feature>
<evidence type="ECO:0000313" key="3">
    <source>
        <dbReference type="Proteomes" id="UP000268350"/>
    </source>
</evidence>
<dbReference type="Gene3D" id="3.90.1200.10">
    <property type="match status" value="1"/>
</dbReference>
<accession>A0A3B0JQ24</accession>
<name>A0A3B0JQ24_DROGU</name>
<evidence type="ECO:0000259" key="1">
    <source>
        <dbReference type="SMART" id="SM00587"/>
    </source>
</evidence>
<dbReference type="InterPro" id="IPR011009">
    <property type="entry name" value="Kinase-like_dom_sf"/>
</dbReference>
<dbReference type="SUPFAM" id="SSF56112">
    <property type="entry name" value="Protein kinase-like (PK-like)"/>
    <property type="match status" value="2"/>
</dbReference>
<dbReference type="SMART" id="SM00587">
    <property type="entry name" value="CHK"/>
    <property type="match status" value="2"/>
</dbReference>
<sequence length="600" mass="68482">MAANNVPEWINAELFEDVLKSTVPGYTKVKTFKADAGSAAGENYATIMLRVNIEVELEEGKSKDVSYMVKLPHQLELYKEMMKQNNIFDVERLMYCEVVPEMEALYKDVGVDVIFGARSYDFKGAKSDYVVLEDLGQKGFKNANRMEGLDQAHVERVLKKLAQWHAASAVRVATKGAYPELLNLGVFKEEGRAMVTEMLNGMMSRFLKVCVTFDGHEEYIEEIVTGENYATIMLRVNIEVELEEGKSKDVSYMVKLPHQLELYKEMMKQNNIFDVERLMYCEVVPEMEALYKDVGVDVIFGARSYDFKGAKSDYVVLEDLGQKGFKNANRMEGLDQAHVERVLKKLAQWHAASAVRVATKGAYPELLNLGVFKEEGRAMVTEMLNGMMSRFLKVCVTFDGHEEYIEEIKKIIPVAVDEMFKMAKINTQEFNALNHGDFWSNNVMFQYDAFGKVKEVYLVDYQLPKYGTVAQDLLYFLLSSTKLEDKISKFDYYIKFYHDNLIEHLKVLKYTRPLPTLRSIHSSLLKHGIFGFSIVTGVMSAVLLDPSENASFENFVGDSESGEAFQMQLYTNPRYRKHIQVIMPWLLNRGALETSAPTSS</sequence>
<dbReference type="Pfam" id="PF02958">
    <property type="entry name" value="EcKL"/>
    <property type="match status" value="2"/>
</dbReference>
<dbReference type="OrthoDB" id="191037at2759"/>
<dbReference type="Proteomes" id="UP000268350">
    <property type="component" value="Unassembled WGS sequence"/>
</dbReference>
<dbReference type="OMA" id="ENYSTVM"/>
<dbReference type="InterPro" id="IPR015897">
    <property type="entry name" value="CHK_kinase-like"/>
</dbReference>
<proteinExistence type="predicted"/>
<dbReference type="PANTHER" id="PTHR11012">
    <property type="entry name" value="PROTEIN KINASE-LIKE DOMAIN-CONTAINING"/>
    <property type="match status" value="1"/>
</dbReference>
<feature type="domain" description="CHK kinase-like" evidence="1">
    <location>
        <begin position="130"/>
        <end position="278"/>
    </location>
</feature>
<reference evidence="3" key="1">
    <citation type="submission" date="2018-01" db="EMBL/GenBank/DDBJ databases">
        <authorList>
            <person name="Alioto T."/>
            <person name="Alioto T."/>
        </authorList>
    </citation>
    <scope>NUCLEOTIDE SEQUENCE [LARGE SCALE GENOMIC DNA]</scope>
</reference>
<keyword evidence="3" id="KW-1185">Reference proteome</keyword>
<dbReference type="InterPro" id="IPR004119">
    <property type="entry name" value="EcKL"/>
</dbReference>
<dbReference type="EMBL" id="OUUW01000008">
    <property type="protein sequence ID" value="SPP84304.1"/>
    <property type="molecule type" value="Genomic_DNA"/>
</dbReference>
<protein>
    <recommendedName>
        <fullName evidence="1">CHK kinase-like domain-containing protein</fullName>
    </recommendedName>
</protein>
<dbReference type="AlphaFoldDB" id="A0A3B0JQ24"/>
<evidence type="ECO:0000313" key="2">
    <source>
        <dbReference type="EMBL" id="SPP84304.1"/>
    </source>
</evidence>
<organism evidence="2 3">
    <name type="scientific">Drosophila guanche</name>
    <name type="common">Fruit fly</name>
    <dbReference type="NCBI Taxonomy" id="7266"/>
    <lineage>
        <taxon>Eukaryota</taxon>
        <taxon>Metazoa</taxon>
        <taxon>Ecdysozoa</taxon>
        <taxon>Arthropoda</taxon>
        <taxon>Hexapoda</taxon>
        <taxon>Insecta</taxon>
        <taxon>Pterygota</taxon>
        <taxon>Neoptera</taxon>
        <taxon>Endopterygota</taxon>
        <taxon>Diptera</taxon>
        <taxon>Brachycera</taxon>
        <taxon>Muscomorpha</taxon>
        <taxon>Ephydroidea</taxon>
        <taxon>Drosophilidae</taxon>
        <taxon>Drosophila</taxon>
        <taxon>Sophophora</taxon>
    </lineage>
</organism>
<gene>
    <name evidence="2" type="ORF">DGUA_6G016851</name>
</gene>
<dbReference type="PANTHER" id="PTHR11012:SF6">
    <property type="entry name" value="CHK DOMAIN OV1-RELATED"/>
    <property type="match status" value="1"/>
</dbReference>